<sequence length="162" mass="19180">MGFFLDDIDAIVSHVLYRTAVAITLLRWLVTWAIRFRNRNRDSSNQHRPSLTSETVKENLVLATFGDVQWRVPEVSETCAVCLSHIEEDDLVRELRNCCHYFHKDCIDKWVDYDRQKTCPLCRAPLLNHSQTRRLPKNEPSWAVERFLYLFGDDVHMQMRNN</sequence>
<reference evidence="2" key="1">
    <citation type="journal article" date="2023" name="G3 (Bethesda)">
        <title>Genome assembly and association tests identify interacting loci associated with vigor, precocity, and sex in interspecific pistachio rootstocks.</title>
        <authorList>
            <person name="Palmer W."/>
            <person name="Jacygrad E."/>
            <person name="Sagayaradj S."/>
            <person name="Cavanaugh K."/>
            <person name="Han R."/>
            <person name="Bertier L."/>
            <person name="Beede B."/>
            <person name="Kafkas S."/>
            <person name="Golino D."/>
            <person name="Preece J."/>
            <person name="Michelmore R."/>
        </authorList>
    </citation>
    <scope>NUCLEOTIDE SEQUENCE [LARGE SCALE GENOMIC DNA]</scope>
</reference>
<evidence type="ECO:0000313" key="1">
    <source>
        <dbReference type="EMBL" id="KAJ0031037.1"/>
    </source>
</evidence>
<protein>
    <submittedName>
        <fullName evidence="1">Uncharacterized protein</fullName>
    </submittedName>
</protein>
<evidence type="ECO:0000313" key="2">
    <source>
        <dbReference type="Proteomes" id="UP001163603"/>
    </source>
</evidence>
<keyword evidence="2" id="KW-1185">Reference proteome</keyword>
<dbReference type="Proteomes" id="UP001163603">
    <property type="component" value="Chromosome 8"/>
</dbReference>
<gene>
    <name evidence="1" type="ORF">Pint_13618</name>
</gene>
<comment type="caution">
    <text evidence="1">The sequence shown here is derived from an EMBL/GenBank/DDBJ whole genome shotgun (WGS) entry which is preliminary data.</text>
</comment>
<organism evidence="1 2">
    <name type="scientific">Pistacia integerrima</name>
    <dbReference type="NCBI Taxonomy" id="434235"/>
    <lineage>
        <taxon>Eukaryota</taxon>
        <taxon>Viridiplantae</taxon>
        <taxon>Streptophyta</taxon>
        <taxon>Embryophyta</taxon>
        <taxon>Tracheophyta</taxon>
        <taxon>Spermatophyta</taxon>
        <taxon>Magnoliopsida</taxon>
        <taxon>eudicotyledons</taxon>
        <taxon>Gunneridae</taxon>
        <taxon>Pentapetalae</taxon>
        <taxon>rosids</taxon>
        <taxon>malvids</taxon>
        <taxon>Sapindales</taxon>
        <taxon>Anacardiaceae</taxon>
        <taxon>Pistacia</taxon>
    </lineage>
</organism>
<name>A0ACC0Y6Y8_9ROSI</name>
<accession>A0ACC0Y6Y8</accession>
<dbReference type="EMBL" id="CM047743">
    <property type="protein sequence ID" value="KAJ0031037.1"/>
    <property type="molecule type" value="Genomic_DNA"/>
</dbReference>
<proteinExistence type="predicted"/>